<reference evidence="7 8" key="1">
    <citation type="journal article" date="2016" name="Nat. Commun.">
        <title>Thousands of microbial genomes shed light on interconnected biogeochemical processes in an aquifer system.</title>
        <authorList>
            <person name="Anantharaman K."/>
            <person name="Brown C.T."/>
            <person name="Hug L.A."/>
            <person name="Sharon I."/>
            <person name="Castelle C.J."/>
            <person name="Probst A.J."/>
            <person name="Thomas B.C."/>
            <person name="Singh A."/>
            <person name="Wilkins M.J."/>
            <person name="Karaoz U."/>
            <person name="Brodie E.L."/>
            <person name="Williams K.H."/>
            <person name="Hubbard S.S."/>
            <person name="Banfield J.F."/>
        </authorList>
    </citation>
    <scope>NUCLEOTIDE SEQUENCE [LARGE SCALE GENOMIC DNA]</scope>
</reference>
<comment type="subcellular location">
    <subcellularLocation>
        <location evidence="1">Membrane</location>
        <topology evidence="1">Multi-pass membrane protein</topology>
    </subcellularLocation>
</comment>
<protein>
    <recommendedName>
        <fullName evidence="6">NfeD-like C-terminal domain-containing protein</fullName>
    </recommendedName>
</protein>
<dbReference type="PANTHER" id="PTHR33507">
    <property type="entry name" value="INNER MEMBRANE PROTEIN YBBJ"/>
    <property type="match status" value="1"/>
</dbReference>
<dbReference type="GO" id="GO:0016020">
    <property type="term" value="C:membrane"/>
    <property type="evidence" value="ECO:0007669"/>
    <property type="project" value="UniProtKB-SubCell"/>
</dbReference>
<dbReference type="Proteomes" id="UP000176803">
    <property type="component" value="Unassembled WGS sequence"/>
</dbReference>
<evidence type="ECO:0000256" key="5">
    <source>
        <dbReference type="SAM" id="Phobius"/>
    </source>
</evidence>
<evidence type="ECO:0000256" key="2">
    <source>
        <dbReference type="ARBA" id="ARBA00022692"/>
    </source>
</evidence>
<dbReference type="SUPFAM" id="SSF141322">
    <property type="entry name" value="NfeD domain-like"/>
    <property type="match status" value="1"/>
</dbReference>
<evidence type="ECO:0000313" key="7">
    <source>
        <dbReference type="EMBL" id="OGK38365.1"/>
    </source>
</evidence>
<evidence type="ECO:0000259" key="6">
    <source>
        <dbReference type="Pfam" id="PF01957"/>
    </source>
</evidence>
<keyword evidence="2 5" id="KW-0812">Transmembrane</keyword>
<dbReference type="AlphaFoldDB" id="A0A1F7I4R6"/>
<accession>A0A1F7I4R6</accession>
<dbReference type="InterPro" id="IPR002810">
    <property type="entry name" value="NfeD-like_C"/>
</dbReference>
<dbReference type="Gene3D" id="2.40.50.140">
    <property type="entry name" value="Nucleic acid-binding proteins"/>
    <property type="match status" value="1"/>
</dbReference>
<evidence type="ECO:0000256" key="4">
    <source>
        <dbReference type="ARBA" id="ARBA00023136"/>
    </source>
</evidence>
<dbReference type="Pfam" id="PF01957">
    <property type="entry name" value="NfeD"/>
    <property type="match status" value="1"/>
</dbReference>
<comment type="caution">
    <text evidence="7">The sequence shown here is derived from an EMBL/GenBank/DDBJ whole genome shotgun (WGS) entry which is preliminary data.</text>
</comment>
<sequence length="143" mass="15432">MDLSDRNILLIIIGIVFITAEIIIGAATGFDLLLTGVILIISAIIGMILGSFTISLVLITILALLYIFIGRKFIKSKLTIATKSTNVDSLIGKKGMVVKGIQPHHPGQVKVEGELWRAESEKNIIEGSEVKIESVSGVTLKVY</sequence>
<evidence type="ECO:0000256" key="1">
    <source>
        <dbReference type="ARBA" id="ARBA00004141"/>
    </source>
</evidence>
<feature type="domain" description="NfeD-like C-terminal" evidence="6">
    <location>
        <begin position="87"/>
        <end position="142"/>
    </location>
</feature>
<evidence type="ECO:0000256" key="3">
    <source>
        <dbReference type="ARBA" id="ARBA00022989"/>
    </source>
</evidence>
<dbReference type="InterPro" id="IPR012340">
    <property type="entry name" value="NA-bd_OB-fold"/>
</dbReference>
<keyword evidence="3 5" id="KW-1133">Transmembrane helix</keyword>
<organism evidence="7 8">
    <name type="scientific">Candidatus Roizmanbacteria bacterium RIFCSPHIGHO2_12_FULL_41_11</name>
    <dbReference type="NCBI Taxonomy" id="1802052"/>
    <lineage>
        <taxon>Bacteria</taxon>
        <taxon>Candidatus Roizmaniibacteriota</taxon>
    </lineage>
</organism>
<feature type="transmembrane region" description="Helical" evidence="5">
    <location>
        <begin position="36"/>
        <end position="69"/>
    </location>
</feature>
<name>A0A1F7I4R6_9BACT</name>
<evidence type="ECO:0000313" key="8">
    <source>
        <dbReference type="Proteomes" id="UP000176803"/>
    </source>
</evidence>
<gene>
    <name evidence="7" type="ORF">A3F03_01420</name>
</gene>
<dbReference type="EMBL" id="MGAC01000016">
    <property type="protein sequence ID" value="OGK38365.1"/>
    <property type="molecule type" value="Genomic_DNA"/>
</dbReference>
<keyword evidence="4 5" id="KW-0472">Membrane</keyword>
<proteinExistence type="predicted"/>
<feature type="transmembrane region" description="Helical" evidence="5">
    <location>
        <begin position="7"/>
        <end position="30"/>
    </location>
</feature>
<dbReference type="InterPro" id="IPR052165">
    <property type="entry name" value="Membrane_assoc_protease"/>
</dbReference>